<keyword evidence="2" id="KW-1185">Reference proteome</keyword>
<organism evidence="1 2">
    <name type="scientific">Eumeta variegata</name>
    <name type="common">Bagworm moth</name>
    <name type="synonym">Eumeta japonica</name>
    <dbReference type="NCBI Taxonomy" id="151549"/>
    <lineage>
        <taxon>Eukaryota</taxon>
        <taxon>Metazoa</taxon>
        <taxon>Ecdysozoa</taxon>
        <taxon>Arthropoda</taxon>
        <taxon>Hexapoda</taxon>
        <taxon>Insecta</taxon>
        <taxon>Pterygota</taxon>
        <taxon>Neoptera</taxon>
        <taxon>Endopterygota</taxon>
        <taxon>Lepidoptera</taxon>
        <taxon>Glossata</taxon>
        <taxon>Ditrysia</taxon>
        <taxon>Tineoidea</taxon>
        <taxon>Psychidae</taxon>
        <taxon>Oiketicinae</taxon>
        <taxon>Eumeta</taxon>
    </lineage>
</organism>
<evidence type="ECO:0000313" key="1">
    <source>
        <dbReference type="EMBL" id="GBP70724.1"/>
    </source>
</evidence>
<sequence length="99" mass="10839">MVELEAIPLDLVGWCVLLSTDTVTTTGINRLTFPPKQKKTHFSTRLYALVTNFIAAKFRALYMASTEKRPAHLAMQFACAPRKRRGPCAIAATDGGAAK</sequence>
<protein>
    <submittedName>
        <fullName evidence="1">Uncharacterized protein</fullName>
    </submittedName>
</protein>
<dbReference type="Proteomes" id="UP000299102">
    <property type="component" value="Unassembled WGS sequence"/>
</dbReference>
<comment type="caution">
    <text evidence="1">The sequence shown here is derived from an EMBL/GenBank/DDBJ whole genome shotgun (WGS) entry which is preliminary data.</text>
</comment>
<gene>
    <name evidence="1" type="ORF">EVAR_51023_1</name>
</gene>
<dbReference type="EMBL" id="BGZK01001084">
    <property type="protein sequence ID" value="GBP70724.1"/>
    <property type="molecule type" value="Genomic_DNA"/>
</dbReference>
<name>A0A4C1Y758_EUMVA</name>
<proteinExistence type="predicted"/>
<evidence type="ECO:0000313" key="2">
    <source>
        <dbReference type="Proteomes" id="UP000299102"/>
    </source>
</evidence>
<reference evidence="1 2" key="1">
    <citation type="journal article" date="2019" name="Commun. Biol.">
        <title>The bagworm genome reveals a unique fibroin gene that provides high tensile strength.</title>
        <authorList>
            <person name="Kono N."/>
            <person name="Nakamura H."/>
            <person name="Ohtoshi R."/>
            <person name="Tomita M."/>
            <person name="Numata K."/>
            <person name="Arakawa K."/>
        </authorList>
    </citation>
    <scope>NUCLEOTIDE SEQUENCE [LARGE SCALE GENOMIC DNA]</scope>
</reference>
<dbReference type="AlphaFoldDB" id="A0A4C1Y758"/>
<accession>A0A4C1Y758</accession>